<dbReference type="SUPFAM" id="SSF81301">
    <property type="entry name" value="Nucleotidyltransferase"/>
    <property type="match status" value="1"/>
</dbReference>
<dbReference type="Gene3D" id="3.30.460.10">
    <property type="entry name" value="Beta Polymerase, domain 2"/>
    <property type="match status" value="1"/>
</dbReference>
<dbReference type="HAMAP" id="MF_01477">
    <property type="entry name" value="Iojap_RsfS"/>
    <property type="match status" value="1"/>
</dbReference>
<dbReference type="Proteomes" id="UP000054404">
    <property type="component" value="Unassembled WGS sequence"/>
</dbReference>
<sequence>MTATPETIEQTIAAARAASAGKATSITAIDVSQRLVITDVFLVVSGSSERQVRALVDEIEEGMYKIGVKRLRREGLEGEAHWVLLDFGNLMVHVQQDEDREFYALERLWGDCPVIELPEDVTVEEGTRSSLADYFVPADDDLAARAARSADDAGDDEDDSDAEDGGAPAAADEA</sequence>
<feature type="compositionally biased region" description="Low complexity" evidence="3">
    <location>
        <begin position="165"/>
        <end position="174"/>
    </location>
</feature>
<dbReference type="AlphaFoldDB" id="A0A0W1KJT0"/>
<dbReference type="OrthoDB" id="9793681at2"/>
<gene>
    <name evidence="2 4" type="primary">rsfS</name>
    <name evidence="4" type="ORF">AQZ59_01200</name>
</gene>
<reference evidence="4 5" key="1">
    <citation type="submission" date="2015-11" db="EMBL/GenBank/DDBJ databases">
        <title>Draft Genome Sequence of the Type Strain Trueperella bernardiae LCDC 89-0504T, Isolated from Blood Culture.</title>
        <authorList>
            <person name="Bernier A.-M."/>
            <person name="Bernard K."/>
        </authorList>
    </citation>
    <scope>NUCLEOTIDE SEQUENCE [LARGE SCALE GENOMIC DNA]</scope>
    <source>
        <strain evidence="4 5">LCDC 89-0504</strain>
    </source>
</reference>
<proteinExistence type="inferred from homology"/>
<evidence type="ECO:0000313" key="4">
    <source>
        <dbReference type="EMBL" id="KTF03872.1"/>
    </source>
</evidence>
<dbReference type="PANTHER" id="PTHR21043:SF0">
    <property type="entry name" value="MITOCHONDRIAL ASSEMBLY OF RIBOSOMAL LARGE SUBUNIT PROTEIN 1"/>
    <property type="match status" value="1"/>
</dbReference>
<dbReference type="RefSeq" id="WP_070808055.1">
    <property type="nucleotide sequence ID" value="NZ_LNIZ01000005.1"/>
</dbReference>
<dbReference type="GO" id="GO:0090071">
    <property type="term" value="P:negative regulation of ribosome biogenesis"/>
    <property type="evidence" value="ECO:0007669"/>
    <property type="project" value="UniProtKB-UniRule"/>
</dbReference>
<feature type="compositionally biased region" description="Acidic residues" evidence="3">
    <location>
        <begin position="152"/>
        <end position="164"/>
    </location>
</feature>
<dbReference type="GO" id="GO:0043023">
    <property type="term" value="F:ribosomal large subunit binding"/>
    <property type="evidence" value="ECO:0007669"/>
    <property type="project" value="TreeGrafter"/>
</dbReference>
<dbReference type="GO" id="GO:0042256">
    <property type="term" value="P:cytosolic ribosome assembly"/>
    <property type="evidence" value="ECO:0007669"/>
    <property type="project" value="UniProtKB-UniRule"/>
</dbReference>
<comment type="function">
    <text evidence="2">Functions as a ribosomal silencing factor. Interacts with ribosomal protein uL14 (rplN), blocking formation of intersubunit bridge B8. Prevents association of the 30S and 50S ribosomal subunits and the formation of functional ribosomes, thus repressing translation.</text>
</comment>
<name>A0A0W1KJT0_9ACTO</name>
<keyword evidence="2" id="KW-0678">Repressor</keyword>
<dbReference type="PATRIC" id="fig|59561.3.peg.1193"/>
<dbReference type="EMBL" id="LNIZ01000005">
    <property type="protein sequence ID" value="KTF03872.1"/>
    <property type="molecule type" value="Genomic_DNA"/>
</dbReference>
<evidence type="ECO:0000313" key="5">
    <source>
        <dbReference type="Proteomes" id="UP000054404"/>
    </source>
</evidence>
<dbReference type="GO" id="GO:0017148">
    <property type="term" value="P:negative regulation of translation"/>
    <property type="evidence" value="ECO:0007669"/>
    <property type="project" value="UniProtKB-UniRule"/>
</dbReference>
<dbReference type="Pfam" id="PF02410">
    <property type="entry name" value="RsfS"/>
    <property type="match status" value="1"/>
</dbReference>
<accession>A0A0W1KJT0</accession>
<dbReference type="InterPro" id="IPR004394">
    <property type="entry name" value="Iojap/RsfS/C7orf30"/>
</dbReference>
<dbReference type="STRING" id="59561.AQZ59_01200"/>
<comment type="subunit">
    <text evidence="2">Interacts with ribosomal protein uL14 (rplN).</text>
</comment>
<dbReference type="GO" id="GO:0005737">
    <property type="term" value="C:cytoplasm"/>
    <property type="evidence" value="ECO:0007669"/>
    <property type="project" value="UniProtKB-SubCell"/>
</dbReference>
<evidence type="ECO:0000256" key="1">
    <source>
        <dbReference type="ARBA" id="ARBA00010574"/>
    </source>
</evidence>
<protein>
    <recommendedName>
        <fullName evidence="2">Ribosomal silencing factor RsfS</fullName>
    </recommendedName>
</protein>
<organism evidence="4 5">
    <name type="scientific">Trueperella bernardiae</name>
    <dbReference type="NCBI Taxonomy" id="59561"/>
    <lineage>
        <taxon>Bacteria</taxon>
        <taxon>Bacillati</taxon>
        <taxon>Actinomycetota</taxon>
        <taxon>Actinomycetes</taxon>
        <taxon>Actinomycetales</taxon>
        <taxon>Actinomycetaceae</taxon>
        <taxon>Trueperella</taxon>
    </lineage>
</organism>
<evidence type="ECO:0000256" key="3">
    <source>
        <dbReference type="SAM" id="MobiDB-lite"/>
    </source>
</evidence>
<keyword evidence="2" id="KW-0810">Translation regulation</keyword>
<keyword evidence="2" id="KW-0963">Cytoplasm</keyword>
<dbReference type="NCBIfam" id="TIGR00090">
    <property type="entry name" value="rsfS_iojap_ybeB"/>
    <property type="match status" value="1"/>
</dbReference>
<keyword evidence="5" id="KW-1185">Reference proteome</keyword>
<dbReference type="PANTHER" id="PTHR21043">
    <property type="entry name" value="IOJAP SUPERFAMILY ORTHOLOG"/>
    <property type="match status" value="1"/>
</dbReference>
<evidence type="ECO:0000256" key="2">
    <source>
        <dbReference type="HAMAP-Rule" id="MF_01477"/>
    </source>
</evidence>
<comment type="caution">
    <text evidence="4">The sequence shown here is derived from an EMBL/GenBank/DDBJ whole genome shotgun (WGS) entry which is preliminary data.</text>
</comment>
<feature type="region of interest" description="Disordered" evidence="3">
    <location>
        <begin position="145"/>
        <end position="174"/>
    </location>
</feature>
<comment type="subcellular location">
    <subcellularLocation>
        <location evidence="2">Cytoplasm</location>
    </subcellularLocation>
</comment>
<comment type="similarity">
    <text evidence="1 2">Belongs to the Iojap/RsfS family.</text>
</comment>
<dbReference type="InterPro" id="IPR043519">
    <property type="entry name" value="NT_sf"/>
</dbReference>